<evidence type="ECO:0000256" key="16">
    <source>
        <dbReference type="SAM" id="MobiDB-lite"/>
    </source>
</evidence>
<dbReference type="GO" id="GO:0008574">
    <property type="term" value="F:plus-end-directed microtubule motor activity"/>
    <property type="evidence" value="ECO:0007669"/>
    <property type="project" value="TreeGrafter"/>
</dbReference>
<dbReference type="PANTHER" id="PTHR47970:SF12">
    <property type="entry name" value="KINESIN FAMILY MEMBER 11"/>
    <property type="match status" value="1"/>
</dbReference>
<evidence type="ECO:0000256" key="15">
    <source>
        <dbReference type="SAM" id="Coils"/>
    </source>
</evidence>
<evidence type="ECO:0000256" key="10">
    <source>
        <dbReference type="ARBA" id="ARBA00023175"/>
    </source>
</evidence>
<dbReference type="FunFam" id="3.40.850.10:FF:000051">
    <property type="entry name" value="Kinesin-like protein bimC"/>
    <property type="match status" value="1"/>
</dbReference>
<sequence>MSRKPSMTAPTRGGISRTASSASIAMPPPSRIPNRPPSVISQSTASQSQKDHDGSESRSSSPSRRRKASAQSIKGKEPLRTNEDGEINIQVVVRCRRGRSSQEVQAASPIITSTSGAISKSITVETTPVISSSLASFTTASSYGGSHQPMTKTYPFDKVFGPEADQTMIFNEVADGMLDEVLAGYNCTIFAYGQTGTGKTYTMQGDLELTPLAAPKSTAGIVPRVLHRLFSLLDASSSTEFSVKCSYVELYNEELRDLLAADYKGEATTASNGGLKLYEDGKKGVNIQGLEETGVRSLKEALNLLDKGVKRRQTAETKMNTESSRSHTIFSITVHVKENNVSRGGEDMLRIGKFNLVDLAGSEAIGRSGATDKRAREAGMINQSLLTLGRVISALVEKGSHIPYRESKLTRLLQDSLGGRTKTCIVATVSPTRSNMEETLSTLDYAIRAKSIRNRPEVNAHLTKAGLLKEYTGDIERLKNELMAAREKNGIYIPEEQWQEMQDSQIRMKSDYEEAKLKAGIIEVELVTIKKEFDEVTSRFITTSEELVQAKEAERQLTELLEETKVDLEKVRVELEEESVISKAYQTGEERINGVASGLKRTAEESVGDVGGLFDKLARKAKVLGSNADTATKFGGNLQGLSQDLRGGLAHLEDVHEGLGKDIKAKMETFAQRGQEMSEVDLQSLDKSFSIFNDLAKKLAASTEKGQKETAEASKAILAVQAEVQSNVRDWAQQISERSKNMIDEVLEYQEEHLTTVASVLGSTADLVDSVISTTLSHLQETSAAALKSKDIAVQASSKEISRLTAQNTLLVNLLAEEKAKSAALRTELIGNLTRMIEGFTQQQDDSWSNAIARVTTENDVAVDEMKLFSDTVEDEHLAEAARSQALEKKMGLSKQGGLDQRELGQQSLNNVRHNLRSKLSEYGVETSTRAETHVQLVDGQFEKLGKSAMGVSSKANARGTKNTDILMAISNGVEQTHESSKLRLSRLSEEIGDLSSTLLASSSTASASFAQSSQSASNTLQRIMDTTGTFLENGIQEDLPTGITPKKKSWNIPSKWERTGTREAVLANWRKRQSSPSASVVTGDIDQLQPVGSSDPSLGSDVQPGSEQFQDSDQYRYQDQNGVAESTAVSGPGQDPTSPRESIHSTTTSMVVSASAGSTAASASVPVPLQTRSIPTATIGTGLKFPSGGALGGKGKSLTATAGGKKLNGNGNANGLMEEKERPNVVVLGEGVGVNVPRRTRRN</sequence>
<evidence type="ECO:0000256" key="12">
    <source>
        <dbReference type="ARBA" id="ARBA00023306"/>
    </source>
</evidence>
<feature type="compositionally biased region" description="Polar residues" evidence="16">
    <location>
        <begin position="1125"/>
        <end position="1141"/>
    </location>
</feature>
<dbReference type="InterPro" id="IPR036961">
    <property type="entry name" value="Kinesin_motor_dom_sf"/>
</dbReference>
<organism evidence="18">
    <name type="scientific">Kwoniella dejecticola CBS 10117</name>
    <dbReference type="NCBI Taxonomy" id="1296121"/>
    <lineage>
        <taxon>Eukaryota</taxon>
        <taxon>Fungi</taxon>
        <taxon>Dikarya</taxon>
        <taxon>Basidiomycota</taxon>
        <taxon>Agaricomycotina</taxon>
        <taxon>Tremellomycetes</taxon>
        <taxon>Tremellales</taxon>
        <taxon>Cryptococcaceae</taxon>
        <taxon>Kwoniella</taxon>
    </lineage>
</organism>
<dbReference type="SUPFAM" id="SSF52540">
    <property type="entry name" value="P-loop containing nucleoside triphosphate hydrolases"/>
    <property type="match status" value="1"/>
</dbReference>
<feature type="region of interest" description="Disordered" evidence="16">
    <location>
        <begin position="1"/>
        <end position="82"/>
    </location>
</feature>
<gene>
    <name evidence="18" type="ORF">I303_06233</name>
</gene>
<dbReference type="Pfam" id="PF00225">
    <property type="entry name" value="Kinesin"/>
    <property type="match status" value="1"/>
</dbReference>
<dbReference type="PROSITE" id="PS00411">
    <property type="entry name" value="KINESIN_MOTOR_1"/>
    <property type="match status" value="1"/>
</dbReference>
<feature type="coiled-coil region" evidence="15">
    <location>
        <begin position="543"/>
        <end position="578"/>
    </location>
</feature>
<evidence type="ECO:0000256" key="8">
    <source>
        <dbReference type="ARBA" id="ARBA00022840"/>
    </source>
</evidence>
<dbReference type="PANTHER" id="PTHR47970">
    <property type="entry name" value="KINESIN-LIKE PROTEIN KIF11"/>
    <property type="match status" value="1"/>
</dbReference>
<dbReference type="GO" id="GO:0051301">
    <property type="term" value="P:cell division"/>
    <property type="evidence" value="ECO:0007669"/>
    <property type="project" value="UniProtKB-KW"/>
</dbReference>
<keyword evidence="3" id="KW-0597">Phosphoprotein</keyword>
<evidence type="ECO:0000256" key="5">
    <source>
        <dbReference type="ARBA" id="ARBA00022701"/>
    </source>
</evidence>
<feature type="region of interest" description="Disordered" evidence="16">
    <location>
        <begin position="1125"/>
        <end position="1152"/>
    </location>
</feature>
<dbReference type="CDD" id="cd01364">
    <property type="entry name" value="KISc_BimC_Eg5"/>
    <property type="match status" value="1"/>
</dbReference>
<feature type="region of interest" description="Disordered" evidence="16">
    <location>
        <begin position="1071"/>
        <end position="1112"/>
    </location>
</feature>
<protein>
    <submittedName>
        <fullName evidence="18">Kinesin family member 11</fullName>
    </submittedName>
</protein>
<comment type="subcellular location">
    <subcellularLocation>
        <location evidence="1">Cytoplasm</location>
        <location evidence="1">Cytoskeleton</location>
    </subcellularLocation>
</comment>
<feature type="compositionally biased region" description="Pro residues" evidence="16">
    <location>
        <begin position="26"/>
        <end position="36"/>
    </location>
</feature>
<keyword evidence="7" id="KW-0498">Mitosis</keyword>
<keyword evidence="6 14" id="KW-0547">Nucleotide-binding</keyword>
<keyword evidence="9 15" id="KW-0175">Coiled coil</keyword>
<evidence type="ECO:0000256" key="14">
    <source>
        <dbReference type="PROSITE-ProRule" id="PRU00283"/>
    </source>
</evidence>
<dbReference type="InterPro" id="IPR047149">
    <property type="entry name" value="KIF11-like"/>
</dbReference>
<keyword evidence="2" id="KW-0963">Cytoplasm</keyword>
<dbReference type="GO" id="GO:0000073">
    <property type="term" value="P:initial mitotic spindle pole body separation"/>
    <property type="evidence" value="ECO:0007669"/>
    <property type="project" value="TreeGrafter"/>
</dbReference>
<evidence type="ECO:0000256" key="2">
    <source>
        <dbReference type="ARBA" id="ARBA00022490"/>
    </source>
</evidence>
<dbReference type="GO" id="GO:0008017">
    <property type="term" value="F:microtubule binding"/>
    <property type="evidence" value="ECO:0007669"/>
    <property type="project" value="InterPro"/>
</dbReference>
<dbReference type="STRING" id="1296121.A0A1A6A1K9"/>
<dbReference type="PROSITE" id="PS50067">
    <property type="entry name" value="KINESIN_MOTOR_2"/>
    <property type="match status" value="1"/>
</dbReference>
<evidence type="ECO:0000256" key="13">
    <source>
        <dbReference type="ARBA" id="ARBA00034704"/>
    </source>
</evidence>
<accession>A0A1A6A1K9</accession>
<dbReference type="AlphaFoldDB" id="A0A1A6A1K9"/>
<dbReference type="OrthoDB" id="3176171at2759"/>
<keyword evidence="5" id="KW-0493">Microtubule</keyword>
<evidence type="ECO:0000256" key="4">
    <source>
        <dbReference type="ARBA" id="ARBA00022618"/>
    </source>
</evidence>
<dbReference type="GO" id="GO:0005876">
    <property type="term" value="C:spindle microtubule"/>
    <property type="evidence" value="ECO:0007669"/>
    <property type="project" value="TreeGrafter"/>
</dbReference>
<dbReference type="SMART" id="SM00129">
    <property type="entry name" value="KISc"/>
    <property type="match status" value="1"/>
</dbReference>
<feature type="domain" description="Kinesin motor" evidence="17">
    <location>
        <begin position="88"/>
        <end position="452"/>
    </location>
</feature>
<dbReference type="InterPro" id="IPR001752">
    <property type="entry name" value="Kinesin_motor_dom"/>
</dbReference>
<dbReference type="InterPro" id="IPR019821">
    <property type="entry name" value="Kinesin_motor_CS"/>
</dbReference>
<dbReference type="PRINTS" id="PR00380">
    <property type="entry name" value="KINESINHEAVY"/>
</dbReference>
<evidence type="ECO:0000256" key="9">
    <source>
        <dbReference type="ARBA" id="ARBA00023054"/>
    </source>
</evidence>
<reference evidence="18" key="1">
    <citation type="submission" date="2013-07" db="EMBL/GenBank/DDBJ databases">
        <title>The Genome Sequence of Cryptococcus dejecticola CBS10117.</title>
        <authorList>
            <consortium name="The Broad Institute Genome Sequencing Platform"/>
            <person name="Cuomo C."/>
            <person name="Litvintseva A."/>
            <person name="Chen Y."/>
            <person name="Heitman J."/>
            <person name="Sun S."/>
            <person name="Springer D."/>
            <person name="Dromer F."/>
            <person name="Young S.K."/>
            <person name="Zeng Q."/>
            <person name="Gargeya S."/>
            <person name="Fitzgerald M."/>
            <person name="Abouelleil A."/>
            <person name="Alvarado L."/>
            <person name="Berlin A.M."/>
            <person name="Chapman S.B."/>
            <person name="Dewar J."/>
            <person name="Goldberg J."/>
            <person name="Griggs A."/>
            <person name="Gujja S."/>
            <person name="Hansen M."/>
            <person name="Howarth C."/>
            <person name="Imamovic A."/>
            <person name="Larimer J."/>
            <person name="McCowan C."/>
            <person name="Murphy C."/>
            <person name="Pearson M."/>
            <person name="Priest M."/>
            <person name="Roberts A."/>
            <person name="Saif S."/>
            <person name="Shea T."/>
            <person name="Sykes S."/>
            <person name="Wortman J."/>
            <person name="Nusbaum C."/>
            <person name="Birren B."/>
        </authorList>
    </citation>
    <scope>NUCLEOTIDE SEQUENCE [LARGE SCALE GENOMIC DNA]</scope>
    <source>
        <strain evidence="18">CBS 10117</strain>
    </source>
</reference>
<keyword evidence="10 14" id="KW-0505">Motor protein</keyword>
<dbReference type="GO" id="GO:0005634">
    <property type="term" value="C:nucleus"/>
    <property type="evidence" value="ECO:0007669"/>
    <property type="project" value="TreeGrafter"/>
</dbReference>
<dbReference type="GO" id="GO:0072686">
    <property type="term" value="C:mitotic spindle"/>
    <property type="evidence" value="ECO:0007669"/>
    <property type="project" value="TreeGrafter"/>
</dbReference>
<evidence type="ECO:0000256" key="11">
    <source>
        <dbReference type="ARBA" id="ARBA00023212"/>
    </source>
</evidence>
<evidence type="ECO:0000256" key="1">
    <source>
        <dbReference type="ARBA" id="ARBA00004245"/>
    </source>
</evidence>
<dbReference type="InterPro" id="IPR047241">
    <property type="entry name" value="KIF11-like_kin_motor_dom"/>
</dbReference>
<evidence type="ECO:0000256" key="6">
    <source>
        <dbReference type="ARBA" id="ARBA00022741"/>
    </source>
</evidence>
<keyword evidence="4" id="KW-0132">Cell division</keyword>
<name>A0A1A6A1K9_9TREE</name>
<feature type="compositionally biased region" description="Low complexity" evidence="16">
    <location>
        <begin position="1197"/>
        <end position="1217"/>
    </location>
</feature>
<dbReference type="GO" id="GO:0005524">
    <property type="term" value="F:ATP binding"/>
    <property type="evidence" value="ECO:0007669"/>
    <property type="project" value="UniProtKB-UniRule"/>
</dbReference>
<keyword evidence="8 14" id="KW-0067">ATP-binding</keyword>
<feature type="region of interest" description="Disordered" evidence="16">
    <location>
        <begin position="1193"/>
        <end position="1223"/>
    </location>
</feature>
<dbReference type="InterPro" id="IPR027417">
    <property type="entry name" value="P-loop_NTPase"/>
</dbReference>
<feature type="binding site" evidence="14">
    <location>
        <begin position="193"/>
        <end position="200"/>
    </location>
    <ligand>
        <name>ATP</name>
        <dbReference type="ChEBI" id="CHEBI:30616"/>
    </ligand>
</feature>
<dbReference type="Pfam" id="PF13931">
    <property type="entry name" value="Microtub_bind"/>
    <property type="match status" value="1"/>
</dbReference>
<dbReference type="EMBL" id="KI894033">
    <property type="protein sequence ID" value="OBR83946.1"/>
    <property type="molecule type" value="Genomic_DNA"/>
</dbReference>
<evidence type="ECO:0000256" key="3">
    <source>
        <dbReference type="ARBA" id="ARBA00022553"/>
    </source>
</evidence>
<dbReference type="InterPro" id="IPR025901">
    <property type="entry name" value="Kinesin-assoc_MT-bd_dom"/>
</dbReference>
<feature type="region of interest" description="Disordered" evidence="16">
    <location>
        <begin position="1032"/>
        <end position="1056"/>
    </location>
</feature>
<keyword evidence="12" id="KW-0131">Cell cycle</keyword>
<evidence type="ECO:0000259" key="17">
    <source>
        <dbReference type="PROSITE" id="PS50067"/>
    </source>
</evidence>
<dbReference type="VEuPathDB" id="FungiDB:I303_06233"/>
<evidence type="ECO:0000256" key="7">
    <source>
        <dbReference type="ARBA" id="ARBA00022776"/>
    </source>
</evidence>
<proteinExistence type="inferred from homology"/>
<evidence type="ECO:0000313" key="18">
    <source>
        <dbReference type="EMBL" id="OBR83946.1"/>
    </source>
</evidence>
<keyword evidence="11" id="KW-0206">Cytoskeleton</keyword>
<dbReference type="GO" id="GO:0007018">
    <property type="term" value="P:microtubule-based movement"/>
    <property type="evidence" value="ECO:0007669"/>
    <property type="project" value="InterPro"/>
</dbReference>
<comment type="similarity">
    <text evidence="13">Belongs to the TRAFAC class myosin-kinesin ATPase superfamily. Kinesin family. KIN-5/BimC subfamily.</text>
</comment>
<dbReference type="Gene3D" id="3.40.850.10">
    <property type="entry name" value="Kinesin motor domain"/>
    <property type="match status" value="1"/>
</dbReference>